<accession>A0A3E2GUT4</accession>
<dbReference type="Proteomes" id="UP000258309">
    <property type="component" value="Unassembled WGS sequence"/>
</dbReference>
<feature type="compositionally biased region" description="Gly residues" evidence="1">
    <location>
        <begin position="1"/>
        <end position="15"/>
    </location>
</feature>
<sequence>RVTGEVGRGVEGGEGLQDAAGQQRGRDEGQSAAGGEARHGHVRCCVLVRPAQHVLESILNIMDCSGEKVLWSYAVLDIEHSVAGGRSDVPTEAVVQAVQVEGEAGAIIRSLCPEFQVARKYIYSNSPLE</sequence>
<feature type="non-terminal residue" evidence="2">
    <location>
        <position position="129"/>
    </location>
</feature>
<proteinExistence type="predicted"/>
<keyword evidence="3" id="KW-1185">Reference proteome</keyword>
<name>A0A3E2GUT4_SCYLI</name>
<feature type="non-terminal residue" evidence="2">
    <location>
        <position position="1"/>
    </location>
</feature>
<gene>
    <name evidence="2" type="ORF">B7463_g11543</name>
</gene>
<organism evidence="2 3">
    <name type="scientific">Scytalidium lignicola</name>
    <name type="common">Hyphomycete</name>
    <dbReference type="NCBI Taxonomy" id="5539"/>
    <lineage>
        <taxon>Eukaryota</taxon>
        <taxon>Fungi</taxon>
        <taxon>Dikarya</taxon>
        <taxon>Ascomycota</taxon>
        <taxon>Pezizomycotina</taxon>
        <taxon>Leotiomycetes</taxon>
        <taxon>Leotiomycetes incertae sedis</taxon>
        <taxon>Scytalidium</taxon>
    </lineage>
</organism>
<evidence type="ECO:0000313" key="3">
    <source>
        <dbReference type="Proteomes" id="UP000258309"/>
    </source>
</evidence>
<dbReference type="AlphaFoldDB" id="A0A3E2GUT4"/>
<evidence type="ECO:0000313" key="2">
    <source>
        <dbReference type="EMBL" id="RFU24787.1"/>
    </source>
</evidence>
<dbReference type="EMBL" id="NCSJ02000401">
    <property type="protein sequence ID" value="RFU24787.1"/>
    <property type="molecule type" value="Genomic_DNA"/>
</dbReference>
<protein>
    <submittedName>
        <fullName evidence="2">Uncharacterized protein</fullName>
    </submittedName>
</protein>
<feature type="region of interest" description="Disordered" evidence="1">
    <location>
        <begin position="1"/>
        <end position="38"/>
    </location>
</feature>
<reference evidence="2 3" key="1">
    <citation type="submission" date="2018-05" db="EMBL/GenBank/DDBJ databases">
        <title>Draft genome sequence of Scytalidium lignicola DSM 105466, a ubiquitous saprotrophic fungus.</title>
        <authorList>
            <person name="Buettner E."/>
            <person name="Gebauer A.M."/>
            <person name="Hofrichter M."/>
            <person name="Liers C."/>
            <person name="Kellner H."/>
        </authorList>
    </citation>
    <scope>NUCLEOTIDE SEQUENCE [LARGE SCALE GENOMIC DNA]</scope>
    <source>
        <strain evidence="2 3">DSM 105466</strain>
    </source>
</reference>
<evidence type="ECO:0000256" key="1">
    <source>
        <dbReference type="SAM" id="MobiDB-lite"/>
    </source>
</evidence>
<comment type="caution">
    <text evidence="2">The sequence shown here is derived from an EMBL/GenBank/DDBJ whole genome shotgun (WGS) entry which is preliminary data.</text>
</comment>